<dbReference type="Proteomes" id="UP000501690">
    <property type="component" value="Linkage Group LG11"/>
</dbReference>
<dbReference type="PROSITE" id="PS51519">
    <property type="entry name" value="RWP_RK"/>
    <property type="match status" value="1"/>
</dbReference>
<dbReference type="GO" id="GO:0003700">
    <property type="term" value="F:DNA-binding transcription factor activity"/>
    <property type="evidence" value="ECO:0007669"/>
    <property type="project" value="InterPro"/>
</dbReference>
<proteinExistence type="predicted"/>
<evidence type="ECO:0000256" key="5">
    <source>
        <dbReference type="ARBA" id="ARBA00023163"/>
    </source>
</evidence>
<dbReference type="PANTHER" id="PTHR46373:SF20">
    <property type="entry name" value="PROTEIN RKD1"/>
    <property type="match status" value="1"/>
</dbReference>
<evidence type="ECO:0000256" key="3">
    <source>
        <dbReference type="ARBA" id="ARBA00023054"/>
    </source>
</evidence>
<keyword evidence="9" id="KW-1185">Reference proteome</keyword>
<dbReference type="PANTHER" id="PTHR46373">
    <property type="entry name" value="PROTEIN RKD4"/>
    <property type="match status" value="1"/>
</dbReference>
<dbReference type="InterPro" id="IPR003035">
    <property type="entry name" value="RWP-RK_dom"/>
</dbReference>
<dbReference type="OrthoDB" id="6270329at2759"/>
<evidence type="ECO:0000256" key="6">
    <source>
        <dbReference type="ARBA" id="ARBA00023242"/>
    </source>
</evidence>
<keyword evidence="4" id="KW-0238">DNA-binding</keyword>
<feature type="domain" description="RWP-RK" evidence="7">
    <location>
        <begin position="140"/>
        <end position="225"/>
    </location>
</feature>
<reference evidence="8 9" key="1">
    <citation type="submission" date="2019-04" db="EMBL/GenBank/DDBJ databases">
        <title>An improved genome assembly and genetic linkage map for asparagus bean, Vigna unguiculata ssp. sesquipedialis.</title>
        <authorList>
            <person name="Xia Q."/>
            <person name="Zhang R."/>
            <person name="Dong Y."/>
        </authorList>
    </citation>
    <scope>NUCLEOTIDE SEQUENCE [LARGE SCALE GENOMIC DNA]</scope>
    <source>
        <tissue evidence="8">Leaf</tissue>
    </source>
</reference>
<accession>A0A4D6NNY8</accession>
<name>A0A4D6NNY8_VIGUN</name>
<keyword evidence="5" id="KW-0804">Transcription</keyword>
<keyword evidence="6" id="KW-0539">Nucleus</keyword>
<evidence type="ECO:0000256" key="4">
    <source>
        <dbReference type="ARBA" id="ARBA00023125"/>
    </source>
</evidence>
<sequence length="266" mass="30459">MNFVSEHDFPNLEIIPQTFSSCFFSAQLCPTDKTTEVSLPPLEGFSGHDWTQQLPYSSKQLCLNEFPDLENLDLDFSLPPLGEDLEEVEQKPLNIVVVPEESHHCGREKGFGDALLAIENGSAICVKKEEVQNIQQMLVPRAGSNSKKKKKKKPCALEFEEIMKHFDVPINEAAKQMNVGLTMLKRRCRELNIMRWPHRKLKSLQLLIENVKELGLADEVSMLEKHKRLLEKLPGLELNAKAKKLRQACFKANYKRRRFMGMTLQA</sequence>
<evidence type="ECO:0000256" key="1">
    <source>
        <dbReference type="ARBA" id="ARBA00004049"/>
    </source>
</evidence>
<dbReference type="AlphaFoldDB" id="A0A4D6NNY8"/>
<dbReference type="EMBL" id="CP039355">
    <property type="protein sequence ID" value="QCE15573.1"/>
    <property type="molecule type" value="Genomic_DNA"/>
</dbReference>
<organism evidence="8 9">
    <name type="scientific">Vigna unguiculata</name>
    <name type="common">Cowpea</name>
    <dbReference type="NCBI Taxonomy" id="3917"/>
    <lineage>
        <taxon>Eukaryota</taxon>
        <taxon>Viridiplantae</taxon>
        <taxon>Streptophyta</taxon>
        <taxon>Embryophyta</taxon>
        <taxon>Tracheophyta</taxon>
        <taxon>Spermatophyta</taxon>
        <taxon>Magnoliopsida</taxon>
        <taxon>eudicotyledons</taxon>
        <taxon>Gunneridae</taxon>
        <taxon>Pentapetalae</taxon>
        <taxon>rosids</taxon>
        <taxon>fabids</taxon>
        <taxon>Fabales</taxon>
        <taxon>Fabaceae</taxon>
        <taxon>Papilionoideae</taxon>
        <taxon>50 kb inversion clade</taxon>
        <taxon>NPAAA clade</taxon>
        <taxon>indigoferoid/millettioid clade</taxon>
        <taxon>Phaseoleae</taxon>
        <taxon>Vigna</taxon>
    </lineage>
</organism>
<evidence type="ECO:0000259" key="7">
    <source>
        <dbReference type="PROSITE" id="PS51519"/>
    </source>
</evidence>
<dbReference type="InterPro" id="IPR044607">
    <property type="entry name" value="RKD-like"/>
</dbReference>
<evidence type="ECO:0000313" key="8">
    <source>
        <dbReference type="EMBL" id="QCE15573.1"/>
    </source>
</evidence>
<dbReference type="Gramene" id="Vigun09g148300.1.v1.2">
    <property type="protein sequence ID" value="Vigun09g148300.1.v1.2"/>
    <property type="gene ID" value="Vigun09g148300.v1.2"/>
</dbReference>
<dbReference type="Pfam" id="PF02042">
    <property type="entry name" value="RWP-RK"/>
    <property type="match status" value="1"/>
</dbReference>
<protein>
    <recommendedName>
        <fullName evidence="7">RWP-RK domain-containing protein</fullName>
    </recommendedName>
</protein>
<dbReference type="GO" id="GO:0003677">
    <property type="term" value="F:DNA binding"/>
    <property type="evidence" value="ECO:0007669"/>
    <property type="project" value="UniProtKB-KW"/>
</dbReference>
<gene>
    <name evidence="8" type="ORF">DEO72_LG11g2584</name>
</gene>
<keyword evidence="3" id="KW-0175">Coiled coil</keyword>
<comment type="function">
    <text evidence="1">Putative transcription factor.</text>
</comment>
<keyword evidence="2" id="KW-0805">Transcription regulation</keyword>
<evidence type="ECO:0000313" key="9">
    <source>
        <dbReference type="Proteomes" id="UP000501690"/>
    </source>
</evidence>
<evidence type="ECO:0000256" key="2">
    <source>
        <dbReference type="ARBA" id="ARBA00023015"/>
    </source>
</evidence>